<dbReference type="GO" id="GO:0019592">
    <property type="term" value="P:mannitol catabolic process"/>
    <property type="evidence" value="ECO:0007669"/>
    <property type="project" value="TreeGrafter"/>
</dbReference>
<accession>A0A0D7BEZ1</accession>
<reference evidence="10 11" key="1">
    <citation type="journal article" date="2015" name="Fungal Genet. Biol.">
        <title>Evolution of novel wood decay mechanisms in Agaricales revealed by the genome sequences of Fistulina hepatica and Cylindrobasidium torrendii.</title>
        <authorList>
            <person name="Floudas D."/>
            <person name="Held B.W."/>
            <person name="Riley R."/>
            <person name="Nagy L.G."/>
            <person name="Koehler G."/>
            <person name="Ransdell A.S."/>
            <person name="Younus H."/>
            <person name="Chow J."/>
            <person name="Chiniquy J."/>
            <person name="Lipzen A."/>
            <person name="Tritt A."/>
            <person name="Sun H."/>
            <person name="Haridas S."/>
            <person name="LaButti K."/>
            <person name="Ohm R.A."/>
            <person name="Kues U."/>
            <person name="Blanchette R.A."/>
            <person name="Grigoriev I.V."/>
            <person name="Minto R.E."/>
            <person name="Hibbett D.S."/>
        </authorList>
    </citation>
    <scope>NUCLEOTIDE SEQUENCE [LARGE SCALE GENOMIC DNA]</scope>
    <source>
        <strain evidence="10 11">FP15055 ss-10</strain>
    </source>
</reference>
<dbReference type="EC" id="1.1.1.17" evidence="3"/>
<gene>
    <name evidence="10" type="ORF">CYLTODRAFT_409892</name>
</gene>
<dbReference type="Pfam" id="PF08125">
    <property type="entry name" value="Mannitol_dh_C"/>
    <property type="match status" value="1"/>
</dbReference>
<dbReference type="PROSITE" id="PS00974">
    <property type="entry name" value="MANNITOL_DHGENASE"/>
    <property type="match status" value="1"/>
</dbReference>
<dbReference type="InterPro" id="IPR000669">
    <property type="entry name" value="Mannitol_DH"/>
</dbReference>
<dbReference type="HAMAP" id="MF_00196">
    <property type="entry name" value="Mannitol_dehydrog"/>
    <property type="match status" value="1"/>
</dbReference>
<dbReference type="AlphaFoldDB" id="A0A0D7BEZ1"/>
<comment type="subunit">
    <text evidence="2">Monomer.</text>
</comment>
<evidence type="ECO:0000256" key="2">
    <source>
        <dbReference type="ARBA" id="ARBA00011245"/>
    </source>
</evidence>
<dbReference type="PANTHER" id="PTHR30524">
    <property type="entry name" value="MANNITOL-1-PHOSPHATE 5-DEHYDROGENASE"/>
    <property type="match status" value="1"/>
</dbReference>
<dbReference type="SUPFAM" id="SSF48179">
    <property type="entry name" value="6-phosphogluconate dehydrogenase C-terminal domain-like"/>
    <property type="match status" value="1"/>
</dbReference>
<dbReference type="Gene3D" id="1.10.1040.10">
    <property type="entry name" value="N-(1-d-carboxylethyl)-l-norvaline Dehydrogenase, domain 2"/>
    <property type="match status" value="1"/>
</dbReference>
<evidence type="ECO:0000259" key="9">
    <source>
        <dbReference type="Pfam" id="PF08125"/>
    </source>
</evidence>
<dbReference type="Gene3D" id="3.40.50.720">
    <property type="entry name" value="NAD(P)-binding Rossmann-like Domain"/>
    <property type="match status" value="1"/>
</dbReference>
<keyword evidence="5" id="KW-0560">Oxidoreductase</keyword>
<evidence type="ECO:0000256" key="7">
    <source>
        <dbReference type="ARBA" id="ARBA00048615"/>
    </source>
</evidence>
<dbReference type="InterPro" id="IPR036291">
    <property type="entry name" value="NAD(P)-bd_dom_sf"/>
</dbReference>
<dbReference type="InterPro" id="IPR013118">
    <property type="entry name" value="Mannitol_DH_C"/>
</dbReference>
<keyword evidence="6" id="KW-0520">NAD</keyword>
<dbReference type="NCBIfam" id="NF002646">
    <property type="entry name" value="PRK02318.1-2"/>
    <property type="match status" value="1"/>
</dbReference>
<protein>
    <recommendedName>
        <fullName evidence="4">Mannitol-1-phosphate 5-dehydrogenase</fullName>
        <ecNumber evidence="3">1.1.1.17</ecNumber>
    </recommendedName>
</protein>
<proteinExistence type="inferred from homology"/>
<dbReference type="InterPro" id="IPR013131">
    <property type="entry name" value="Mannitol_DH_N"/>
</dbReference>
<feature type="domain" description="Mannitol dehydrogenase N-terminal" evidence="8">
    <location>
        <begin position="13"/>
        <end position="210"/>
    </location>
</feature>
<dbReference type="NCBIfam" id="NF002652">
    <property type="entry name" value="PRK02318.2-5"/>
    <property type="match status" value="1"/>
</dbReference>
<dbReference type="Proteomes" id="UP000054007">
    <property type="component" value="Unassembled WGS sequence"/>
</dbReference>
<keyword evidence="11" id="KW-1185">Reference proteome</keyword>
<evidence type="ECO:0000313" key="10">
    <source>
        <dbReference type="EMBL" id="KIY69122.1"/>
    </source>
</evidence>
<dbReference type="STRING" id="1314674.A0A0D7BEZ1"/>
<evidence type="ECO:0000256" key="4">
    <source>
        <dbReference type="ARBA" id="ARBA00016219"/>
    </source>
</evidence>
<name>A0A0D7BEZ1_9AGAR</name>
<dbReference type="Pfam" id="PF01232">
    <property type="entry name" value="Mannitol_dh"/>
    <property type="match status" value="1"/>
</dbReference>
<evidence type="ECO:0000259" key="8">
    <source>
        <dbReference type="Pfam" id="PF01232"/>
    </source>
</evidence>
<evidence type="ECO:0000256" key="6">
    <source>
        <dbReference type="ARBA" id="ARBA00023027"/>
    </source>
</evidence>
<sequence>MAAQASSSTLPKTAIHFGAGNIGRGFIAPLLVQSGYDVVFLDVQQGVIDELNRVGGYNVHILDVDGTKLHEVRHVSGLHSKDERAPDVIANADIITTSVGPNILQHIAPTIAQGLLRRCENGRGDEPLTVIACENMIGATDHLKDHIIKSLSSHTDEPHSLLQSVGFPNCEVDRIVPPFRGDNLLDVGVESFYEWTVEKSKVRPANLSIHGMQLEDSLEPFLERKLFTLNCAHAILAYTGMVKGFKTIHQAIEDKQCRDIALGAIEQSGAALINRHGFDPAEHYEYIERIMKRFANPSVKDELSRVGRGPMRKLSPNERLVGAVRMCQELDLPRGHLLTGIAHAFFFDVREDEEAQALAKLVQTKGITAAVEETTKFQRGSQDHSGIVRAYSAIEARRPSFVRTMSML</sequence>
<comment type="catalytic activity">
    <reaction evidence="7">
        <text>D-mannitol 1-phosphate + NAD(+) = beta-D-fructose 6-phosphate + NADH + H(+)</text>
        <dbReference type="Rhea" id="RHEA:19661"/>
        <dbReference type="ChEBI" id="CHEBI:15378"/>
        <dbReference type="ChEBI" id="CHEBI:57540"/>
        <dbReference type="ChEBI" id="CHEBI:57634"/>
        <dbReference type="ChEBI" id="CHEBI:57945"/>
        <dbReference type="ChEBI" id="CHEBI:61381"/>
        <dbReference type="EC" id="1.1.1.17"/>
    </reaction>
</comment>
<dbReference type="InterPro" id="IPR023027">
    <property type="entry name" value="Mannitol_DH_CS"/>
</dbReference>
<evidence type="ECO:0000313" key="11">
    <source>
        <dbReference type="Proteomes" id="UP000054007"/>
    </source>
</evidence>
<dbReference type="GO" id="GO:0005829">
    <property type="term" value="C:cytosol"/>
    <property type="evidence" value="ECO:0007669"/>
    <property type="project" value="TreeGrafter"/>
</dbReference>
<dbReference type="EMBL" id="KN880490">
    <property type="protein sequence ID" value="KIY69122.1"/>
    <property type="molecule type" value="Genomic_DNA"/>
</dbReference>
<dbReference type="OrthoDB" id="418169at2759"/>
<dbReference type="InterPro" id="IPR013328">
    <property type="entry name" value="6PGD_dom2"/>
</dbReference>
<organism evidence="10 11">
    <name type="scientific">Cylindrobasidium torrendii FP15055 ss-10</name>
    <dbReference type="NCBI Taxonomy" id="1314674"/>
    <lineage>
        <taxon>Eukaryota</taxon>
        <taxon>Fungi</taxon>
        <taxon>Dikarya</taxon>
        <taxon>Basidiomycota</taxon>
        <taxon>Agaricomycotina</taxon>
        <taxon>Agaricomycetes</taxon>
        <taxon>Agaricomycetidae</taxon>
        <taxon>Agaricales</taxon>
        <taxon>Marasmiineae</taxon>
        <taxon>Physalacriaceae</taxon>
        <taxon>Cylindrobasidium</taxon>
    </lineage>
</organism>
<dbReference type="PANTHER" id="PTHR30524:SF0">
    <property type="entry name" value="ALTRONATE OXIDOREDUCTASE-RELATED"/>
    <property type="match status" value="1"/>
</dbReference>
<dbReference type="SUPFAM" id="SSF51735">
    <property type="entry name" value="NAD(P)-binding Rossmann-fold domains"/>
    <property type="match status" value="1"/>
</dbReference>
<feature type="domain" description="Mannitol dehydrogenase C-terminal" evidence="9">
    <location>
        <begin position="218"/>
        <end position="388"/>
    </location>
</feature>
<evidence type="ECO:0000256" key="3">
    <source>
        <dbReference type="ARBA" id="ARBA00012939"/>
    </source>
</evidence>
<dbReference type="PRINTS" id="PR00084">
    <property type="entry name" value="MTLDHDRGNASE"/>
</dbReference>
<comment type="similarity">
    <text evidence="1">Belongs to the mannitol dehydrogenase family.</text>
</comment>
<dbReference type="InterPro" id="IPR008927">
    <property type="entry name" value="6-PGluconate_DH-like_C_sf"/>
</dbReference>
<evidence type="ECO:0000256" key="1">
    <source>
        <dbReference type="ARBA" id="ARBA00006541"/>
    </source>
</evidence>
<dbReference type="InterPro" id="IPR023028">
    <property type="entry name" value="Mannitol_1_phos_5_DH"/>
</dbReference>
<evidence type="ECO:0000256" key="5">
    <source>
        <dbReference type="ARBA" id="ARBA00023002"/>
    </source>
</evidence>
<dbReference type="GO" id="GO:0008926">
    <property type="term" value="F:mannitol-1-phosphate 5-dehydrogenase activity"/>
    <property type="evidence" value="ECO:0007669"/>
    <property type="project" value="UniProtKB-EC"/>
</dbReference>